<name>A0A2X0ISR4_9ACTN</name>
<dbReference type="EMBL" id="QKYN01000023">
    <property type="protein sequence ID" value="RAG86613.1"/>
    <property type="molecule type" value="Genomic_DNA"/>
</dbReference>
<keyword evidence="3" id="KW-1185">Reference proteome</keyword>
<dbReference type="PANTHER" id="PTHR11695">
    <property type="entry name" value="ALCOHOL DEHYDROGENASE RELATED"/>
    <property type="match status" value="1"/>
</dbReference>
<dbReference type="Gene3D" id="3.90.180.10">
    <property type="entry name" value="Medium-chain alcohol dehydrogenases, catalytic domain"/>
    <property type="match status" value="1"/>
</dbReference>
<reference evidence="2 3" key="1">
    <citation type="submission" date="2018-06" db="EMBL/GenBank/DDBJ databases">
        <title>Streptacidiphilus pinicola sp. nov., isolated from pine grove soil.</title>
        <authorList>
            <person name="Roh S.G."/>
            <person name="Park S."/>
            <person name="Kim M.-K."/>
            <person name="Yun B.-R."/>
            <person name="Park J."/>
            <person name="Kim M.J."/>
            <person name="Kim Y.S."/>
            <person name="Kim S.B."/>
        </authorList>
    </citation>
    <scope>NUCLEOTIDE SEQUENCE [LARGE SCALE GENOMIC DNA]</scope>
    <source>
        <strain evidence="2 3">MMS16-CNU450</strain>
    </source>
</reference>
<dbReference type="AlphaFoldDB" id="A0A2X0ISR4"/>
<evidence type="ECO:0000313" key="2">
    <source>
        <dbReference type="EMBL" id="RAG86613.1"/>
    </source>
</evidence>
<dbReference type="Gene3D" id="3.40.50.720">
    <property type="entry name" value="NAD(P)-binding Rossmann-like Domain"/>
    <property type="match status" value="1"/>
</dbReference>
<dbReference type="SMART" id="SM00829">
    <property type="entry name" value="PKS_ER"/>
    <property type="match status" value="1"/>
</dbReference>
<accession>A0A2X0ISR4</accession>
<dbReference type="OrthoDB" id="3175656at2"/>
<dbReference type="SUPFAM" id="SSF50129">
    <property type="entry name" value="GroES-like"/>
    <property type="match status" value="1"/>
</dbReference>
<dbReference type="SUPFAM" id="SSF51735">
    <property type="entry name" value="NAD(P)-binding Rossmann-fold domains"/>
    <property type="match status" value="1"/>
</dbReference>
<dbReference type="Pfam" id="PF13602">
    <property type="entry name" value="ADH_zinc_N_2"/>
    <property type="match status" value="1"/>
</dbReference>
<evidence type="ECO:0000259" key="1">
    <source>
        <dbReference type="SMART" id="SM00829"/>
    </source>
</evidence>
<dbReference type="RefSeq" id="WP_111499698.1">
    <property type="nucleotide sequence ID" value="NZ_QKYN01000023.1"/>
</dbReference>
<gene>
    <name evidence="2" type="ORF">DN069_05540</name>
</gene>
<proteinExistence type="predicted"/>
<dbReference type="PANTHER" id="PTHR11695:SF294">
    <property type="entry name" value="RETICULON-4-INTERACTING PROTEIN 1, MITOCHONDRIAL"/>
    <property type="match status" value="1"/>
</dbReference>
<sequence>MKAAVIDQYGQVADVVTVAERPVPAVGPRDVLIQARAAGVNPVDHLIIKGFLRAGELTQPLVVGSEVAGVVAEVGGEVTGFAVGDEVFARVDPRVGAAFAEYVAVDQSLVAAKPRALSFTEAASLPLVGLTAWQALTEQSQVGPDTTVLIHGGAGGVGSVAVQLAKHLGAHVVATASADSAELVRKLGADQVIDYRTEQFDEVLSGVDVVFDTVGGQTQDRSFAVLKPGGVLVSIVPIADAEAKQAQWNVDARSFMMRPHGEQLAALARLVESGELQPLVETTFPLADASEALQKVERGGARGKTVITIPA</sequence>
<protein>
    <submittedName>
        <fullName evidence="2">NADP-dependent oxidoreductase</fullName>
    </submittedName>
</protein>
<dbReference type="InterPro" id="IPR011032">
    <property type="entry name" value="GroES-like_sf"/>
</dbReference>
<dbReference type="InterPro" id="IPR020843">
    <property type="entry name" value="ER"/>
</dbReference>
<dbReference type="Pfam" id="PF08240">
    <property type="entry name" value="ADH_N"/>
    <property type="match status" value="1"/>
</dbReference>
<dbReference type="InterPro" id="IPR013154">
    <property type="entry name" value="ADH-like_N"/>
</dbReference>
<comment type="caution">
    <text evidence="2">The sequence shown here is derived from an EMBL/GenBank/DDBJ whole genome shotgun (WGS) entry which is preliminary data.</text>
</comment>
<dbReference type="InterPro" id="IPR050700">
    <property type="entry name" value="YIM1/Zinc_Alcohol_DH_Fams"/>
</dbReference>
<dbReference type="Proteomes" id="UP000248889">
    <property type="component" value="Unassembled WGS sequence"/>
</dbReference>
<feature type="domain" description="Enoyl reductase (ER)" evidence="1">
    <location>
        <begin position="10"/>
        <end position="307"/>
    </location>
</feature>
<dbReference type="InterPro" id="IPR036291">
    <property type="entry name" value="NAD(P)-bd_dom_sf"/>
</dbReference>
<dbReference type="CDD" id="cd05289">
    <property type="entry name" value="MDR_like_2"/>
    <property type="match status" value="1"/>
</dbReference>
<dbReference type="GO" id="GO:0016491">
    <property type="term" value="F:oxidoreductase activity"/>
    <property type="evidence" value="ECO:0007669"/>
    <property type="project" value="InterPro"/>
</dbReference>
<evidence type="ECO:0000313" key="3">
    <source>
        <dbReference type="Proteomes" id="UP000248889"/>
    </source>
</evidence>
<organism evidence="2 3">
    <name type="scientific">Streptacidiphilus pinicola</name>
    <dbReference type="NCBI Taxonomy" id="2219663"/>
    <lineage>
        <taxon>Bacteria</taxon>
        <taxon>Bacillati</taxon>
        <taxon>Actinomycetota</taxon>
        <taxon>Actinomycetes</taxon>
        <taxon>Kitasatosporales</taxon>
        <taxon>Streptomycetaceae</taxon>
        <taxon>Streptacidiphilus</taxon>
    </lineage>
</organism>